<evidence type="ECO:0000313" key="1">
    <source>
        <dbReference type="EMBL" id="GCE82443.1"/>
    </source>
</evidence>
<reference evidence="2" key="1">
    <citation type="submission" date="2017-01" db="EMBL/GenBank/DDBJ databases">
        <title>Komagataeibacter sp. MSKU9 whole genome sequencing project.</title>
        <authorList>
            <person name="Matsutani M."/>
            <person name="Naloka K."/>
            <person name="Theeragool G."/>
            <person name="Yakushi T."/>
            <person name="Matsushita K."/>
        </authorList>
    </citation>
    <scope>NUCLEOTIDE SEQUENCE [LARGE SCALE GENOMIC DNA]</scope>
    <source>
        <strain evidence="2">MSKU9</strain>
    </source>
</reference>
<sequence>MSYLLQHWTMPTIRAGNRYIAMTGLYDNRNGEAVNSISCV</sequence>
<dbReference type="EMBL" id="BDLU01000014">
    <property type="protein sequence ID" value="GCE82443.1"/>
    <property type="molecule type" value="Genomic_DNA"/>
</dbReference>
<evidence type="ECO:0000313" key="2">
    <source>
        <dbReference type="Proteomes" id="UP000315095"/>
    </source>
</evidence>
<name>A0A4P5NM48_9PROT</name>
<dbReference type="AlphaFoldDB" id="A0A4P5NM48"/>
<proteinExistence type="predicted"/>
<comment type="caution">
    <text evidence="1">The sequence shown here is derived from an EMBL/GenBank/DDBJ whole genome shotgun (WGS) entry which is preliminary data.</text>
</comment>
<accession>A0A4P5NM48</accession>
<organism evidence="1 2">
    <name type="scientific">Komagataeibacter diospyri</name>
    <dbReference type="NCBI Taxonomy" id="1932662"/>
    <lineage>
        <taxon>Bacteria</taxon>
        <taxon>Pseudomonadati</taxon>
        <taxon>Pseudomonadota</taxon>
        <taxon>Alphaproteobacteria</taxon>
        <taxon>Acetobacterales</taxon>
        <taxon>Acetobacteraceae</taxon>
        <taxon>Komagataeibacter</taxon>
    </lineage>
</organism>
<accession>A0A4P5NV79</accession>
<keyword evidence="2" id="KW-1185">Reference proteome</keyword>
<dbReference type="Proteomes" id="UP000315095">
    <property type="component" value="Unassembled WGS sequence"/>
</dbReference>
<protein>
    <submittedName>
        <fullName evidence="1">Uncharacterized protein</fullName>
    </submittedName>
</protein>
<gene>
    <name evidence="1" type="ORF">MSKU9_0584</name>
</gene>